<evidence type="ECO:0000256" key="1">
    <source>
        <dbReference type="SAM" id="Coils"/>
    </source>
</evidence>
<feature type="coiled-coil region" evidence="1">
    <location>
        <begin position="43"/>
        <end position="77"/>
    </location>
</feature>
<organism evidence="2">
    <name type="scientific">viral metagenome</name>
    <dbReference type="NCBI Taxonomy" id="1070528"/>
    <lineage>
        <taxon>unclassified sequences</taxon>
        <taxon>metagenomes</taxon>
        <taxon>organismal metagenomes</taxon>
    </lineage>
</organism>
<sequence length="93" mass="10646">MSLKDPKTEVNLAITRANAEFELAIAEKLFDSAVFNNYPERVVTFLRERLEEAKIAAENQKKRISSMEGLIERILNKFSGKSKPSQNFMPQEV</sequence>
<protein>
    <submittedName>
        <fullName evidence="2">Uncharacterized protein</fullName>
    </submittedName>
</protein>
<evidence type="ECO:0000313" key="2">
    <source>
        <dbReference type="EMBL" id="QHT07349.1"/>
    </source>
</evidence>
<reference evidence="2" key="1">
    <citation type="journal article" date="2020" name="Nature">
        <title>Giant virus diversity and host interactions through global metagenomics.</title>
        <authorList>
            <person name="Schulz F."/>
            <person name="Roux S."/>
            <person name="Paez-Espino D."/>
            <person name="Jungbluth S."/>
            <person name="Walsh D.A."/>
            <person name="Denef V.J."/>
            <person name="McMahon K.D."/>
            <person name="Konstantinidis K.T."/>
            <person name="Eloe-Fadrosh E.A."/>
            <person name="Kyrpides N.C."/>
            <person name="Woyke T."/>
        </authorList>
    </citation>
    <scope>NUCLEOTIDE SEQUENCE</scope>
    <source>
        <strain evidence="2">GVMAG-M-3300021963-12</strain>
    </source>
</reference>
<dbReference type="EMBL" id="MN739481">
    <property type="protein sequence ID" value="QHT07349.1"/>
    <property type="molecule type" value="Genomic_DNA"/>
</dbReference>
<dbReference type="AlphaFoldDB" id="A0A6C0CUH5"/>
<proteinExistence type="predicted"/>
<keyword evidence="1" id="KW-0175">Coiled coil</keyword>
<accession>A0A6C0CUH5</accession>
<name>A0A6C0CUH5_9ZZZZ</name>